<name>A0A9P6E7I3_9AGAR</name>
<evidence type="ECO:0000313" key="2">
    <source>
        <dbReference type="Proteomes" id="UP000807306"/>
    </source>
</evidence>
<evidence type="ECO:0000313" key="1">
    <source>
        <dbReference type="EMBL" id="KAF9523915.1"/>
    </source>
</evidence>
<protein>
    <submittedName>
        <fullName evidence="1">Uncharacterized protein</fullName>
    </submittedName>
</protein>
<comment type="caution">
    <text evidence="1">The sequence shown here is derived from an EMBL/GenBank/DDBJ whole genome shotgun (WGS) entry which is preliminary data.</text>
</comment>
<gene>
    <name evidence="1" type="ORF">CPB83DRAFT_862125</name>
</gene>
<accession>A0A9P6E7I3</accession>
<dbReference type="EMBL" id="MU157908">
    <property type="protein sequence ID" value="KAF9523915.1"/>
    <property type="molecule type" value="Genomic_DNA"/>
</dbReference>
<sequence>MNFRSMRKTVEATMVLTASSPERDINIFLNHKHYRWRSSRVWSRLDGFGYKLLLFDLHHDVLYYLALI</sequence>
<keyword evidence="2" id="KW-1185">Reference proteome</keyword>
<proteinExistence type="predicted"/>
<reference evidence="1" key="1">
    <citation type="submission" date="2020-11" db="EMBL/GenBank/DDBJ databases">
        <authorList>
            <consortium name="DOE Joint Genome Institute"/>
            <person name="Ahrendt S."/>
            <person name="Riley R."/>
            <person name="Andreopoulos W."/>
            <person name="Labutti K."/>
            <person name="Pangilinan J."/>
            <person name="Ruiz-Duenas F.J."/>
            <person name="Barrasa J.M."/>
            <person name="Sanchez-Garcia M."/>
            <person name="Camarero S."/>
            <person name="Miyauchi S."/>
            <person name="Serrano A."/>
            <person name="Linde D."/>
            <person name="Babiker R."/>
            <person name="Drula E."/>
            <person name="Ayuso-Fernandez I."/>
            <person name="Pacheco R."/>
            <person name="Padilla G."/>
            <person name="Ferreira P."/>
            <person name="Barriuso J."/>
            <person name="Kellner H."/>
            <person name="Castanera R."/>
            <person name="Alfaro M."/>
            <person name="Ramirez L."/>
            <person name="Pisabarro A.G."/>
            <person name="Kuo A."/>
            <person name="Tritt A."/>
            <person name="Lipzen A."/>
            <person name="He G."/>
            <person name="Yan M."/>
            <person name="Ng V."/>
            <person name="Cullen D."/>
            <person name="Martin F."/>
            <person name="Rosso M.-N."/>
            <person name="Henrissat B."/>
            <person name="Hibbett D."/>
            <person name="Martinez A.T."/>
            <person name="Grigoriev I.V."/>
        </authorList>
    </citation>
    <scope>NUCLEOTIDE SEQUENCE</scope>
    <source>
        <strain evidence="1">CBS 506.95</strain>
    </source>
</reference>
<dbReference type="AlphaFoldDB" id="A0A9P6E7I3"/>
<dbReference type="Proteomes" id="UP000807306">
    <property type="component" value="Unassembled WGS sequence"/>
</dbReference>
<organism evidence="1 2">
    <name type="scientific">Crepidotus variabilis</name>
    <dbReference type="NCBI Taxonomy" id="179855"/>
    <lineage>
        <taxon>Eukaryota</taxon>
        <taxon>Fungi</taxon>
        <taxon>Dikarya</taxon>
        <taxon>Basidiomycota</taxon>
        <taxon>Agaricomycotina</taxon>
        <taxon>Agaricomycetes</taxon>
        <taxon>Agaricomycetidae</taxon>
        <taxon>Agaricales</taxon>
        <taxon>Agaricineae</taxon>
        <taxon>Crepidotaceae</taxon>
        <taxon>Crepidotus</taxon>
    </lineage>
</organism>